<feature type="transmembrane region" description="Helical" evidence="4">
    <location>
        <begin position="389"/>
        <end position="411"/>
    </location>
</feature>
<comment type="similarity">
    <text evidence="1">Belongs to the glycosyltransferase 2 family.</text>
</comment>
<keyword evidence="4" id="KW-1133">Transmembrane helix</keyword>
<proteinExistence type="inferred from homology"/>
<dbReference type="PANTHER" id="PTHR43630:SF1">
    <property type="entry name" value="POLY-BETA-1,6-N-ACETYL-D-GLUCOSAMINE SYNTHASE"/>
    <property type="match status" value="1"/>
</dbReference>
<reference evidence="6" key="1">
    <citation type="submission" date="2019-07" db="EMBL/GenBank/DDBJ databases">
        <title>Bacillus alkalisoli sp. nov. isolated from saline soil.</title>
        <authorList>
            <person name="Sun J.-Q."/>
            <person name="Xu L."/>
        </authorList>
    </citation>
    <scope>NUCLEOTIDE SEQUENCE [LARGE SCALE GENOMIC DNA]</scope>
    <source>
        <strain evidence="6">M4U3P1</strain>
    </source>
</reference>
<dbReference type="CDD" id="cd06423">
    <property type="entry name" value="CESA_like"/>
    <property type="match status" value="1"/>
</dbReference>
<evidence type="ECO:0000256" key="3">
    <source>
        <dbReference type="ARBA" id="ARBA00022679"/>
    </source>
</evidence>
<evidence type="ECO:0000256" key="4">
    <source>
        <dbReference type="SAM" id="Phobius"/>
    </source>
</evidence>
<keyword evidence="4" id="KW-0472">Membrane</keyword>
<keyword evidence="2" id="KW-0328">Glycosyltransferase</keyword>
<evidence type="ECO:0000313" key="6">
    <source>
        <dbReference type="Proteomes" id="UP000318138"/>
    </source>
</evidence>
<dbReference type="KEGG" id="psua:FLK61_41045"/>
<feature type="transmembrane region" description="Helical" evidence="4">
    <location>
        <begin position="6"/>
        <end position="33"/>
    </location>
</feature>
<evidence type="ECO:0000256" key="1">
    <source>
        <dbReference type="ARBA" id="ARBA00006739"/>
    </source>
</evidence>
<organism evidence="5 6">
    <name type="scientific">Paenalkalicoccus suaedae</name>
    <dbReference type="NCBI Taxonomy" id="2592382"/>
    <lineage>
        <taxon>Bacteria</taxon>
        <taxon>Bacillati</taxon>
        <taxon>Bacillota</taxon>
        <taxon>Bacilli</taxon>
        <taxon>Bacillales</taxon>
        <taxon>Bacillaceae</taxon>
        <taxon>Paenalkalicoccus</taxon>
    </lineage>
</organism>
<evidence type="ECO:0000256" key="2">
    <source>
        <dbReference type="ARBA" id="ARBA00022676"/>
    </source>
</evidence>
<dbReference type="Pfam" id="PF13641">
    <property type="entry name" value="Glyco_tranf_2_3"/>
    <property type="match status" value="1"/>
</dbReference>
<dbReference type="Gene3D" id="3.90.550.10">
    <property type="entry name" value="Spore Coat Polysaccharide Biosynthesis Protein SpsA, Chain A"/>
    <property type="match status" value="1"/>
</dbReference>
<dbReference type="RefSeq" id="WP_176010952.1">
    <property type="nucleotide sequence ID" value="NZ_CP041372.2"/>
</dbReference>
<dbReference type="SUPFAM" id="SSF53448">
    <property type="entry name" value="Nucleotide-diphospho-sugar transferases"/>
    <property type="match status" value="1"/>
</dbReference>
<evidence type="ECO:0000313" key="5">
    <source>
        <dbReference type="EMBL" id="QKS72985.1"/>
    </source>
</evidence>
<dbReference type="GO" id="GO:0016757">
    <property type="term" value="F:glycosyltransferase activity"/>
    <property type="evidence" value="ECO:0007669"/>
    <property type="project" value="UniProtKB-KW"/>
</dbReference>
<keyword evidence="6" id="KW-1185">Reference proteome</keyword>
<gene>
    <name evidence="5" type="ORF">FLK61_41045</name>
</gene>
<keyword evidence="3 5" id="KW-0808">Transferase</keyword>
<dbReference type="PANTHER" id="PTHR43630">
    <property type="entry name" value="POLY-BETA-1,6-N-ACETYL-D-GLUCOSAMINE SYNTHASE"/>
    <property type="match status" value="1"/>
</dbReference>
<dbReference type="AlphaFoldDB" id="A0A859FJK0"/>
<keyword evidence="4" id="KW-0812">Transmembrane</keyword>
<dbReference type="Proteomes" id="UP000318138">
    <property type="component" value="Chromosome"/>
</dbReference>
<name>A0A859FJK0_9BACI</name>
<dbReference type="InterPro" id="IPR029044">
    <property type="entry name" value="Nucleotide-diphossugar_trans"/>
</dbReference>
<dbReference type="EMBL" id="CP041372">
    <property type="protein sequence ID" value="QKS72985.1"/>
    <property type="molecule type" value="Genomic_DNA"/>
</dbReference>
<sequence>MTQFIVFFFFYVILIYTLVVIGSYLFMLIASLIKVRKEHKLDKGIADKSSMEDAYTKPVSILVPAHNEEKGIIESIHSLLNLEYPQYEIIIINDGSTDETLQTVITHFDMQPRNRVIPKALQSETIHAVYESAIHPNVLVIDKDKGGKADALNAGINVSSYPYFCSIDGDSILDRTSLLRVMQPIITSNGDVIAAGGSVRIANGSDIQLGSVLKVGLSSIPLVMMQVIEYFRAFLMGRVALSEFNLVLIISGAFSVFSKSWVVRAGGYATGVVGEDMELVVRLHRFMRDNDVKKRIEFVPDPVCWTEAPETFGALRKQRRRWHQGLMESLWRHKKMTFNPKYGGVGTVSMPFFWVVEGLGPVVEFAGYMFIIWALLTGSVYIEFAVVLALLFVLYGSVFSMMSVLFISWNLDTYPKVSDVLKLTFLSLTEVFWYRPLSVIWRLEGMIRFIFKRSDWGHLDRKGLAKEEVPAK</sequence>
<protein>
    <submittedName>
        <fullName evidence="5">Glycosyltransferase family 2 protein</fullName>
    </submittedName>
</protein>
<accession>A0A859FJK0</accession>